<keyword evidence="3" id="KW-1185">Reference proteome</keyword>
<proteinExistence type="predicted"/>
<dbReference type="Proteomes" id="UP000236333">
    <property type="component" value="Unassembled WGS sequence"/>
</dbReference>
<dbReference type="EMBL" id="PGGS01000279">
    <property type="protein sequence ID" value="PNH05785.1"/>
    <property type="molecule type" value="Genomic_DNA"/>
</dbReference>
<organism evidence="2 3">
    <name type="scientific">Tetrabaena socialis</name>
    <dbReference type="NCBI Taxonomy" id="47790"/>
    <lineage>
        <taxon>Eukaryota</taxon>
        <taxon>Viridiplantae</taxon>
        <taxon>Chlorophyta</taxon>
        <taxon>core chlorophytes</taxon>
        <taxon>Chlorophyceae</taxon>
        <taxon>CS clade</taxon>
        <taxon>Chlamydomonadales</taxon>
        <taxon>Tetrabaenaceae</taxon>
        <taxon>Tetrabaena</taxon>
    </lineage>
</organism>
<evidence type="ECO:0000313" key="3">
    <source>
        <dbReference type="Proteomes" id="UP000236333"/>
    </source>
</evidence>
<dbReference type="AlphaFoldDB" id="A0A2J7ZZU8"/>
<evidence type="ECO:0000313" key="2">
    <source>
        <dbReference type="EMBL" id="PNH05785.1"/>
    </source>
</evidence>
<sequence length="187" mass="19608">MQALGHMRAPVLMSTHTHPAPRSLSPPASVYGAGLRLLPVRAGGHRAGDRHAAQGGHGGAPHCDHGAHSHCLPDQPEAHVRHVAGALRHLQPHPAHGQGAALQRRQAAGPAEVAHVQPLRPHLPCVPRAGGARVHPVALLHHRARRAARQLLLHLLGPHGVCVRAAAAVVRQDRGDRDQGRQGGGQG</sequence>
<comment type="caution">
    <text evidence="2">The sequence shown here is derived from an EMBL/GenBank/DDBJ whole genome shotgun (WGS) entry which is preliminary data.</text>
</comment>
<accession>A0A2J7ZZU8</accession>
<feature type="region of interest" description="Disordered" evidence="1">
    <location>
        <begin position="1"/>
        <end position="26"/>
    </location>
</feature>
<reference evidence="2 3" key="1">
    <citation type="journal article" date="2017" name="Mol. Biol. Evol.">
        <title>The 4-celled Tetrabaena socialis nuclear genome reveals the essential components for genetic control of cell number at the origin of multicellularity in the volvocine lineage.</title>
        <authorList>
            <person name="Featherston J."/>
            <person name="Arakaki Y."/>
            <person name="Hanschen E.R."/>
            <person name="Ferris P.J."/>
            <person name="Michod R.E."/>
            <person name="Olson B.J.S.C."/>
            <person name="Nozaki H."/>
            <person name="Durand P.M."/>
        </authorList>
    </citation>
    <scope>NUCLEOTIDE SEQUENCE [LARGE SCALE GENOMIC DNA]</scope>
    <source>
        <strain evidence="2 3">NIES-571</strain>
    </source>
</reference>
<evidence type="ECO:0000256" key="1">
    <source>
        <dbReference type="SAM" id="MobiDB-lite"/>
    </source>
</evidence>
<name>A0A2J7ZZU8_9CHLO</name>
<feature type="region of interest" description="Disordered" evidence="1">
    <location>
        <begin position="44"/>
        <end position="73"/>
    </location>
</feature>
<protein>
    <submittedName>
        <fullName evidence="2">Uncharacterized protein</fullName>
    </submittedName>
</protein>
<gene>
    <name evidence="2" type="ORF">TSOC_007950</name>
</gene>